<dbReference type="Proteomes" id="UP000233140">
    <property type="component" value="Unassembled WGS sequence"/>
</dbReference>
<accession>A0A2K5YWM5</accession>
<feature type="compositionally biased region" description="Basic and acidic residues" evidence="3">
    <location>
        <begin position="413"/>
        <end position="429"/>
    </location>
</feature>
<comment type="similarity">
    <text evidence="1">Belongs to the LRRFIP family.</text>
</comment>
<dbReference type="GO" id="GO:0000981">
    <property type="term" value="F:DNA-binding transcription factor activity, RNA polymerase II-specific"/>
    <property type="evidence" value="ECO:0007669"/>
    <property type="project" value="TreeGrafter"/>
</dbReference>
<proteinExistence type="inferred from homology"/>
<evidence type="ECO:0000256" key="1">
    <source>
        <dbReference type="ARBA" id="ARBA00008275"/>
    </source>
</evidence>
<keyword evidence="2" id="KW-0175">Coiled coil</keyword>
<feature type="region of interest" description="Disordered" evidence="3">
    <location>
        <begin position="257"/>
        <end position="295"/>
    </location>
</feature>
<organism evidence="4 5">
    <name type="scientific">Mandrillus leucophaeus</name>
    <name type="common">Drill</name>
    <name type="synonym">Papio leucophaeus</name>
    <dbReference type="NCBI Taxonomy" id="9568"/>
    <lineage>
        <taxon>Eukaryota</taxon>
        <taxon>Metazoa</taxon>
        <taxon>Chordata</taxon>
        <taxon>Craniata</taxon>
        <taxon>Vertebrata</taxon>
        <taxon>Euteleostomi</taxon>
        <taxon>Mammalia</taxon>
        <taxon>Eutheria</taxon>
        <taxon>Euarchontoglires</taxon>
        <taxon>Primates</taxon>
        <taxon>Haplorrhini</taxon>
        <taxon>Catarrhini</taxon>
        <taxon>Cercopithecidae</taxon>
        <taxon>Cercopithecinae</taxon>
        <taxon>Mandrillus</taxon>
    </lineage>
</organism>
<dbReference type="Gene3D" id="1.20.5.4090">
    <property type="match status" value="1"/>
</dbReference>
<dbReference type="PANTHER" id="PTHR19212:SF5">
    <property type="entry name" value="LEUCINE-RICH REPEAT FLIGHTLESS-INTERACTING PROTEIN 1"/>
    <property type="match status" value="1"/>
</dbReference>
<evidence type="ECO:0000313" key="4">
    <source>
        <dbReference type="Ensembl" id="ENSMLEP00000019950.1"/>
    </source>
</evidence>
<dbReference type="OMA" id="RCMVEVP"/>
<evidence type="ECO:0000256" key="2">
    <source>
        <dbReference type="ARBA" id="ARBA00023054"/>
    </source>
</evidence>
<reference evidence="4" key="2">
    <citation type="submission" date="2025-09" db="UniProtKB">
        <authorList>
            <consortium name="Ensembl"/>
        </authorList>
    </citation>
    <scope>IDENTIFICATION</scope>
</reference>
<dbReference type="InterPro" id="IPR019139">
    <property type="entry name" value="LRRFIP1/2"/>
</dbReference>
<feature type="compositionally biased region" description="Polar residues" evidence="3">
    <location>
        <begin position="580"/>
        <end position="594"/>
    </location>
</feature>
<evidence type="ECO:0000313" key="5">
    <source>
        <dbReference type="Proteomes" id="UP000233140"/>
    </source>
</evidence>
<dbReference type="Pfam" id="PF09738">
    <property type="entry name" value="LRRFIP"/>
    <property type="match status" value="2"/>
</dbReference>
<feature type="compositionally biased region" description="Basic and acidic residues" evidence="3">
    <location>
        <begin position="610"/>
        <end position="632"/>
    </location>
</feature>
<sequence>MTSPAAAQSQEIDCLRPEAQRLAEARLARAEACEIRMKKLEGQQKEVEEGPEKDFTEKGSGNMPGLSAATLASLVGSSSRRGSVHQGNKELSKGYGFQCSAAVQREKEFEREKHAHSILQFQFAEVKEALKQREEMLEKHGIILNSEIATNGETSNTLNNVGYQGPTKMTKEGLNALKSTGDGTLGRASEVEVKNEIVANDIVKDCVDIEVFPAGENTKDQKSSEDTAPFLGTLAGATYEGQVQSQILESVSLPENTAQVESNEVMGAPDDGTRTPLEPSNCWSDLDGGSHTENVGKSMVTQVGEQAGTVASCPLKHSDDTVYHDDRCTVELETSTGYSLDKEFTNQEVAEPKEFPVHSTEVGRDHNEEEGEETELRDEKPIKTEVPGSPAGTESNGQEATGPSTVDTQSKPFDMKESGEEKTDQKGDALDSSQKTKNKRKKNKKKKSPSAVEAQNEKIAAESSENVDCPENPKIKLDGKLDQEGDDVKAAGEEVLADGDTLDFEDVTVQSSGPRAGGEESDESVAKDNAKIDGATQSSPVELESEDTDCCTLPKNESPSQDISDACEAESTERCGKSGHPSQTVRKVLDSNSLENDDLAPGGEPGDFNPESREDTRGGNEKGKGKEDCTIS</sequence>
<reference evidence="4" key="1">
    <citation type="submission" date="2025-08" db="UniProtKB">
        <authorList>
            <consortium name="Ensembl"/>
        </authorList>
    </citation>
    <scope>IDENTIFICATION</scope>
</reference>
<dbReference type="AlphaFoldDB" id="A0A2K5YWM5"/>
<feature type="compositionally biased region" description="Acidic residues" evidence="3">
    <location>
        <begin position="495"/>
        <end position="506"/>
    </location>
</feature>
<feature type="compositionally biased region" description="Polar residues" evidence="3">
    <location>
        <begin position="392"/>
        <end position="411"/>
    </location>
</feature>
<dbReference type="GO" id="GO:0000978">
    <property type="term" value="F:RNA polymerase II cis-regulatory region sequence-specific DNA binding"/>
    <property type="evidence" value="ECO:0007669"/>
    <property type="project" value="TreeGrafter"/>
</dbReference>
<feature type="region of interest" description="Disordered" evidence="3">
    <location>
        <begin position="339"/>
        <end position="632"/>
    </location>
</feature>
<dbReference type="STRING" id="9568.ENSMLEP00000019950"/>
<feature type="compositionally biased region" description="Basic and acidic residues" evidence="3">
    <location>
        <begin position="340"/>
        <end position="367"/>
    </location>
</feature>
<name>A0A2K5YWM5_MANLE</name>
<keyword evidence="5" id="KW-1185">Reference proteome</keyword>
<dbReference type="PANTHER" id="PTHR19212">
    <property type="entry name" value="LEUCINE RICH REPEAT IN FLII INTERACTING PROTEIN"/>
    <property type="match status" value="1"/>
</dbReference>
<feature type="region of interest" description="Disordered" evidence="3">
    <location>
        <begin position="41"/>
        <end position="66"/>
    </location>
</feature>
<protein>
    <submittedName>
        <fullName evidence="4">Uncharacterized protein</fullName>
    </submittedName>
</protein>
<dbReference type="Ensembl" id="ENSMLET00000043442.1">
    <property type="protein sequence ID" value="ENSMLEP00000019950.1"/>
    <property type="gene ID" value="ENSMLEG00000034189.1"/>
</dbReference>
<feature type="compositionally biased region" description="Basic residues" evidence="3">
    <location>
        <begin position="436"/>
        <end position="448"/>
    </location>
</feature>
<evidence type="ECO:0000256" key="3">
    <source>
        <dbReference type="SAM" id="MobiDB-lite"/>
    </source>
</evidence>
<feature type="compositionally biased region" description="Basic and acidic residues" evidence="3">
    <location>
        <begin position="471"/>
        <end position="492"/>
    </location>
</feature>
<feature type="compositionally biased region" description="Basic and acidic residues" evidence="3">
    <location>
        <begin position="41"/>
        <end position="57"/>
    </location>
</feature>
<dbReference type="GeneTree" id="ENSGT00530000063564"/>